<dbReference type="PANTHER" id="PTHR43603">
    <property type="entry name" value="COBW DOMAIN-CONTAINING PROTEIN DDB_G0274527"/>
    <property type="match status" value="1"/>
</dbReference>
<gene>
    <name evidence="3" type="ORF">HK097_009808</name>
</gene>
<dbReference type="InterPro" id="IPR012340">
    <property type="entry name" value="NA-bd_OB-fold"/>
</dbReference>
<protein>
    <recommendedName>
        <fullName evidence="2">CobW/HypB/UreG nucleotide-binding domain-containing protein</fullName>
    </recommendedName>
</protein>
<feature type="compositionally biased region" description="Low complexity" evidence="1">
    <location>
        <begin position="329"/>
        <end position="339"/>
    </location>
</feature>
<dbReference type="Gene3D" id="2.40.50.140">
    <property type="entry name" value="Nucleic acid-binding proteins"/>
    <property type="match status" value="1"/>
</dbReference>
<dbReference type="EMBL" id="JADGJD010000685">
    <property type="protein sequence ID" value="KAJ3049169.1"/>
    <property type="molecule type" value="Genomic_DNA"/>
</dbReference>
<evidence type="ECO:0000256" key="1">
    <source>
        <dbReference type="SAM" id="MobiDB-lite"/>
    </source>
</evidence>
<dbReference type="InterPro" id="IPR051927">
    <property type="entry name" value="Zn_Chap_cDPG_Synth"/>
</dbReference>
<dbReference type="CDD" id="cd03112">
    <property type="entry name" value="CobW-like"/>
    <property type="match status" value="1"/>
</dbReference>
<evidence type="ECO:0000313" key="4">
    <source>
        <dbReference type="Proteomes" id="UP001212841"/>
    </source>
</evidence>
<dbReference type="PANTHER" id="PTHR43603:SF1">
    <property type="entry name" value="ZINC-REGULATED GTPASE METALLOPROTEIN ACTIVATOR 1"/>
    <property type="match status" value="1"/>
</dbReference>
<sequence length="596" mass="64500">MVTIDRLILGALAENLLAKVISVEPVQSDSNRRPVYRARIADPTGSVMFTYGEGFRSLVKYGRTLHITGRVTCYQGIVQVQVGEKWGNVRKAGGGEGLGMIDAGLLNDLSSVRRKYGIVLRRIGEQSVWEYLLVPETLAGHENAHEEAPLMLPSSIPGFRDSEKDAACRALIDATPLEEYDFCLLHDRPPISSCAAAKSAEGSTNTVITLTLFFAAILKPFCTDPLERVSQGIYNACWCSEDTIIKGLHGVRKVDQSVWNVVRQMKGQRDGGMMKEEAVGAVVHADPMCTPKALARAADISEGGSELSSTSNSDSSSSTSSMLEGPTHSSSSSSSSSASLEHLRKTSGALPVTVLSGFLGAGKTTIVNELLRNTQGLRICLIVNDMGEANVDAALIKDGGLTHAEEKMVELTNGCICCTLREDLLVEVARLAQEGRFEYLVIESSGISEPLPVAETFTFESGVLGKERLMDVACLDTMVTVVDAINVLSQLQSTDTLRRLKLASAPKDPRTLSHLLKDQIEFADIIVVTKTDLLSPDGDAIPRLKVLLAALNPTAEVVMAVKGAIDPLKIMGTRRFKMEKAEMHENWLMEARFASF</sequence>
<dbReference type="Pfam" id="PF02492">
    <property type="entry name" value="cobW"/>
    <property type="match status" value="1"/>
</dbReference>
<dbReference type="Proteomes" id="UP001212841">
    <property type="component" value="Unassembled WGS sequence"/>
</dbReference>
<keyword evidence="4" id="KW-1185">Reference proteome</keyword>
<dbReference type="SUPFAM" id="SSF52540">
    <property type="entry name" value="P-loop containing nucleoside triphosphate hydrolases"/>
    <property type="match status" value="1"/>
</dbReference>
<evidence type="ECO:0000259" key="2">
    <source>
        <dbReference type="Pfam" id="PF02492"/>
    </source>
</evidence>
<evidence type="ECO:0000313" key="3">
    <source>
        <dbReference type="EMBL" id="KAJ3049169.1"/>
    </source>
</evidence>
<dbReference type="SUPFAM" id="SSF50249">
    <property type="entry name" value="Nucleic acid-binding proteins"/>
    <property type="match status" value="1"/>
</dbReference>
<name>A0AAD5X066_9FUNG</name>
<feature type="region of interest" description="Disordered" evidence="1">
    <location>
        <begin position="300"/>
        <end position="340"/>
    </location>
</feature>
<proteinExistence type="predicted"/>
<dbReference type="InterPro" id="IPR027417">
    <property type="entry name" value="P-loop_NTPase"/>
</dbReference>
<feature type="compositionally biased region" description="Low complexity" evidence="1">
    <location>
        <begin position="301"/>
        <end position="321"/>
    </location>
</feature>
<dbReference type="Gene3D" id="3.40.50.300">
    <property type="entry name" value="P-loop containing nucleotide triphosphate hydrolases"/>
    <property type="match status" value="1"/>
</dbReference>
<dbReference type="AlphaFoldDB" id="A0AAD5X066"/>
<comment type="caution">
    <text evidence="3">The sequence shown here is derived from an EMBL/GenBank/DDBJ whole genome shotgun (WGS) entry which is preliminary data.</text>
</comment>
<feature type="domain" description="CobW/HypB/UreG nucleotide-binding" evidence="2">
    <location>
        <begin position="351"/>
        <end position="558"/>
    </location>
</feature>
<accession>A0AAD5X066</accession>
<reference evidence="3" key="1">
    <citation type="submission" date="2020-05" db="EMBL/GenBank/DDBJ databases">
        <title>Phylogenomic resolution of chytrid fungi.</title>
        <authorList>
            <person name="Stajich J.E."/>
            <person name="Amses K."/>
            <person name="Simmons R."/>
            <person name="Seto K."/>
            <person name="Myers J."/>
            <person name="Bonds A."/>
            <person name="Quandt C.A."/>
            <person name="Barry K."/>
            <person name="Liu P."/>
            <person name="Grigoriev I."/>
            <person name="Longcore J.E."/>
            <person name="James T.Y."/>
        </authorList>
    </citation>
    <scope>NUCLEOTIDE SEQUENCE</scope>
    <source>
        <strain evidence="3">JEL0318</strain>
    </source>
</reference>
<dbReference type="InterPro" id="IPR003495">
    <property type="entry name" value="CobW/HypB/UreG_nucleotide-bd"/>
</dbReference>
<organism evidence="3 4">
    <name type="scientific">Rhizophlyctis rosea</name>
    <dbReference type="NCBI Taxonomy" id="64517"/>
    <lineage>
        <taxon>Eukaryota</taxon>
        <taxon>Fungi</taxon>
        <taxon>Fungi incertae sedis</taxon>
        <taxon>Chytridiomycota</taxon>
        <taxon>Chytridiomycota incertae sedis</taxon>
        <taxon>Chytridiomycetes</taxon>
        <taxon>Rhizophlyctidales</taxon>
        <taxon>Rhizophlyctidaceae</taxon>
        <taxon>Rhizophlyctis</taxon>
    </lineage>
</organism>